<dbReference type="Gene3D" id="3.60.15.10">
    <property type="entry name" value="Ribonuclease Z/Hydroxyacylglutathione hydrolase-like"/>
    <property type="match status" value="1"/>
</dbReference>
<dbReference type="InterPro" id="IPR036866">
    <property type="entry name" value="RibonucZ/Hydroxyglut_hydro"/>
</dbReference>
<organism evidence="1 2">
    <name type="scientific">Pedobacter psychroterrae</name>
    <dbReference type="NCBI Taxonomy" id="2530453"/>
    <lineage>
        <taxon>Bacteria</taxon>
        <taxon>Pseudomonadati</taxon>
        <taxon>Bacteroidota</taxon>
        <taxon>Sphingobacteriia</taxon>
        <taxon>Sphingobacteriales</taxon>
        <taxon>Sphingobacteriaceae</taxon>
        <taxon>Pedobacter</taxon>
    </lineage>
</organism>
<sequence length="458" mass="51931">MSVTATIRMYNQKNLGDCFLLKFQAEDQQDTYILIDFGSYKSNELREHEIASHIKTTVGDKKLTIVLTHQHKDHISGFGTSNDILKGLPKELWLSFLDDENSKQGKVIREMTEKYWKKSAKVRQLLLKYFNTNAKVEQMLQAKESLDLFAEGQIGGKEMSNLLDLVDHNVKFLTPGDSFFLPGTNDSVKVYVLGPPTDNVQLAKLNPRKDEEVTGLKSVMEFAQLDLSGTLMMDALTAFDGELSPKENSFPFNKKYLSKGSPESAEIKALYQGEPDRKIDEDWLSEIGRMSLHMDKLTNNTSLVLAFELVDSRKVLLFVGDAQIGNWQSWFDVKFKDTEVDGKDLLSRTVIYKAGHHSSHNATLKQGLEMMNKKELTILVPVDEAVSNNHHFAMLRPEMVMGYHRQSLGRVLRSDTIVQSGNNFKLAYPFYSQEDFENLKVINDSEGSHLCLDLTIKG</sequence>
<protein>
    <recommendedName>
        <fullName evidence="3">Metallo-beta-lactamase superfamily protein</fullName>
    </recommendedName>
</protein>
<dbReference type="AlphaFoldDB" id="A0A4R0NHL8"/>
<evidence type="ECO:0008006" key="3">
    <source>
        <dbReference type="Google" id="ProtNLM"/>
    </source>
</evidence>
<evidence type="ECO:0000313" key="2">
    <source>
        <dbReference type="Proteomes" id="UP000293347"/>
    </source>
</evidence>
<dbReference type="RefSeq" id="WP_131597300.1">
    <property type="nucleotide sequence ID" value="NZ_SJSL01000005.1"/>
</dbReference>
<keyword evidence="2" id="KW-1185">Reference proteome</keyword>
<gene>
    <name evidence="1" type="ORF">EZ437_17145</name>
</gene>
<name>A0A4R0NHL8_9SPHI</name>
<evidence type="ECO:0000313" key="1">
    <source>
        <dbReference type="EMBL" id="TCC99965.1"/>
    </source>
</evidence>
<dbReference type="SUPFAM" id="SSF56281">
    <property type="entry name" value="Metallo-hydrolase/oxidoreductase"/>
    <property type="match status" value="1"/>
</dbReference>
<dbReference type="EMBL" id="SJSL01000005">
    <property type="protein sequence ID" value="TCC99965.1"/>
    <property type="molecule type" value="Genomic_DNA"/>
</dbReference>
<dbReference type="OrthoDB" id="418728at2"/>
<reference evidence="1 2" key="1">
    <citation type="submission" date="2019-02" db="EMBL/GenBank/DDBJ databases">
        <title>Pedobacter sp. RP-1-14 sp. nov., isolated from Arctic soil.</title>
        <authorList>
            <person name="Dahal R.H."/>
        </authorList>
    </citation>
    <scope>NUCLEOTIDE SEQUENCE [LARGE SCALE GENOMIC DNA]</scope>
    <source>
        <strain evidence="1 2">RP-1-14</strain>
    </source>
</reference>
<accession>A0A4R0NHL8</accession>
<comment type="caution">
    <text evidence="1">The sequence shown here is derived from an EMBL/GenBank/DDBJ whole genome shotgun (WGS) entry which is preliminary data.</text>
</comment>
<dbReference type="Proteomes" id="UP000293347">
    <property type="component" value="Unassembled WGS sequence"/>
</dbReference>
<proteinExistence type="predicted"/>